<dbReference type="AlphaFoldDB" id="A0A6C0F1K0"/>
<evidence type="ECO:0000313" key="2">
    <source>
        <dbReference type="EMBL" id="QHT34811.1"/>
    </source>
</evidence>
<keyword evidence="1" id="KW-0812">Transmembrane</keyword>
<sequence length="423" mass="45711">MADFQAAYDQTTRDINNTLSTQLSSVLTWANIPGELTKVSSSAYGFAWGFSGASVYTCQLPCTGNWQPVDLSKFSISSVLDVATDETNVYILVNASSKIVMLTNTSDGRGVWNVVPVPFAASQIFSTHSYIWAQDTQNNKQKCPKPCTTTNWIPESENKVTITSSSATSLYGKDASGAGMKTDEVLQSGWSPIAGLLGTKVNSVIGQIDQSSVYALDPTSKVLKCEGDCSTNTLTPVDTQGYTPLNLTADPTSKTLWMTAQTKGDLGNIFSRPDKPDYSTIMNTITPLDKQRDTVVQDVTKEYNQQTGVMTVNKQVSDIESFFKKIFGEQHQSTTNTKNAAGNLQKLISDQQVSLDQINSIQPIISGFVITLAVVVVIYIVGSILGSLIHWIAFAVLLGGIYLTINNGFSSGSSLWTGLFKTA</sequence>
<feature type="transmembrane region" description="Helical" evidence="1">
    <location>
        <begin position="388"/>
        <end position="405"/>
    </location>
</feature>
<protein>
    <submittedName>
        <fullName evidence="2">Uncharacterized protein</fullName>
    </submittedName>
</protein>
<keyword evidence="1" id="KW-1133">Transmembrane helix</keyword>
<reference evidence="2" key="1">
    <citation type="journal article" date="2020" name="Nature">
        <title>Giant virus diversity and host interactions through global metagenomics.</title>
        <authorList>
            <person name="Schulz F."/>
            <person name="Roux S."/>
            <person name="Paez-Espino D."/>
            <person name="Jungbluth S."/>
            <person name="Walsh D.A."/>
            <person name="Denef V.J."/>
            <person name="McMahon K.D."/>
            <person name="Konstantinidis K.T."/>
            <person name="Eloe-Fadrosh E.A."/>
            <person name="Kyrpides N.C."/>
            <person name="Woyke T."/>
        </authorList>
    </citation>
    <scope>NUCLEOTIDE SEQUENCE</scope>
    <source>
        <strain evidence="2">GVMAG-M-3300009164-40</strain>
    </source>
</reference>
<keyword evidence="1" id="KW-0472">Membrane</keyword>
<accession>A0A6C0F1K0</accession>
<proteinExistence type="predicted"/>
<evidence type="ECO:0000256" key="1">
    <source>
        <dbReference type="SAM" id="Phobius"/>
    </source>
</evidence>
<organism evidence="2">
    <name type="scientific">viral metagenome</name>
    <dbReference type="NCBI Taxonomy" id="1070528"/>
    <lineage>
        <taxon>unclassified sequences</taxon>
        <taxon>metagenomes</taxon>
        <taxon>organismal metagenomes</taxon>
    </lineage>
</organism>
<dbReference type="EMBL" id="MN739010">
    <property type="protein sequence ID" value="QHT34811.1"/>
    <property type="molecule type" value="Genomic_DNA"/>
</dbReference>
<name>A0A6C0F1K0_9ZZZZ</name>
<feature type="transmembrane region" description="Helical" evidence="1">
    <location>
        <begin position="361"/>
        <end position="381"/>
    </location>
</feature>